<keyword evidence="2" id="KW-1185">Reference proteome</keyword>
<organism evidence="1 2">
    <name type="scientific">Kribbella alba</name>
    <dbReference type="NCBI Taxonomy" id="190197"/>
    <lineage>
        <taxon>Bacteria</taxon>
        <taxon>Bacillati</taxon>
        <taxon>Actinomycetota</taxon>
        <taxon>Actinomycetes</taxon>
        <taxon>Propionibacteriales</taxon>
        <taxon>Kribbellaceae</taxon>
        <taxon>Kribbella</taxon>
    </lineage>
</organism>
<dbReference type="Proteomes" id="UP001501319">
    <property type="component" value="Unassembled WGS sequence"/>
</dbReference>
<evidence type="ECO:0008006" key="3">
    <source>
        <dbReference type="Google" id="ProtNLM"/>
    </source>
</evidence>
<accession>A0ABN2FGQ0</accession>
<evidence type="ECO:0000313" key="1">
    <source>
        <dbReference type="EMBL" id="GAA1645783.1"/>
    </source>
</evidence>
<sequence>MVFSAQELLLVRESPLAALLPTGHSHRWEASGVLALDGRLYVVCDDLRAIARLGENLLPTDDVVTLPDGRGRGYEDLAHDPATGRFYLLVESLRHGSRWMARVEEYDADLQPVSHGWLDFDLPSSNKGMEGLTCVRRSGTTYLLGLCEGNFCADGSRGRTPGGGRIQVFEQRGTEWAQVASVRLPSTLPFRDYSALGARNEQLAVVSQESSALWVGRLEPGEWAVRDAGTLYSFPRDQHEKVVYCNVEGVSWLSDHDLVMVSDRAKRDEQPDRCRVKEASIHVFALPEVGPRPSP</sequence>
<name>A0ABN2FGQ0_9ACTN</name>
<dbReference type="EMBL" id="BAAANE010000007">
    <property type="protein sequence ID" value="GAA1645783.1"/>
    <property type="molecule type" value="Genomic_DNA"/>
</dbReference>
<dbReference type="RefSeq" id="WP_344113355.1">
    <property type="nucleotide sequence ID" value="NZ_BAAANE010000007.1"/>
</dbReference>
<comment type="caution">
    <text evidence="1">The sequence shown here is derived from an EMBL/GenBank/DDBJ whole genome shotgun (WGS) entry which is preliminary data.</text>
</comment>
<evidence type="ECO:0000313" key="2">
    <source>
        <dbReference type="Proteomes" id="UP001501319"/>
    </source>
</evidence>
<gene>
    <name evidence="1" type="ORF">GCM10009744_40850</name>
</gene>
<proteinExistence type="predicted"/>
<reference evidence="1 2" key="1">
    <citation type="journal article" date="2019" name="Int. J. Syst. Evol. Microbiol.">
        <title>The Global Catalogue of Microorganisms (GCM) 10K type strain sequencing project: providing services to taxonomists for standard genome sequencing and annotation.</title>
        <authorList>
            <consortium name="The Broad Institute Genomics Platform"/>
            <consortium name="The Broad Institute Genome Sequencing Center for Infectious Disease"/>
            <person name="Wu L."/>
            <person name="Ma J."/>
        </authorList>
    </citation>
    <scope>NUCLEOTIDE SEQUENCE [LARGE SCALE GENOMIC DNA]</scope>
    <source>
        <strain evidence="1 2">JCM 14306</strain>
    </source>
</reference>
<protein>
    <recommendedName>
        <fullName evidence="3">Sugar lactone lactonase YvrE</fullName>
    </recommendedName>
</protein>